<dbReference type="PANTHER" id="PTHR43649">
    <property type="entry name" value="ARABINOSE-BINDING PROTEIN-RELATED"/>
    <property type="match status" value="1"/>
</dbReference>
<proteinExistence type="predicted"/>
<name>A0ABR9M1X9_9ACTN</name>
<gene>
    <name evidence="2" type="ORF">H4W80_004845</name>
</gene>
<feature type="signal peptide" evidence="1">
    <location>
        <begin position="1"/>
        <end position="25"/>
    </location>
</feature>
<accession>A0ABR9M1X9</accession>
<organism evidence="2 3">
    <name type="scientific">Nonomuraea angiospora</name>
    <dbReference type="NCBI Taxonomy" id="46172"/>
    <lineage>
        <taxon>Bacteria</taxon>
        <taxon>Bacillati</taxon>
        <taxon>Actinomycetota</taxon>
        <taxon>Actinomycetes</taxon>
        <taxon>Streptosporangiales</taxon>
        <taxon>Streptosporangiaceae</taxon>
        <taxon>Nonomuraea</taxon>
    </lineage>
</organism>
<evidence type="ECO:0000256" key="1">
    <source>
        <dbReference type="SAM" id="SignalP"/>
    </source>
</evidence>
<protein>
    <submittedName>
        <fullName evidence="2">Raffinose/stachyose/melibiose transport system substrate-binding protein</fullName>
    </submittedName>
</protein>
<dbReference type="PANTHER" id="PTHR43649:SF12">
    <property type="entry name" value="DIACETYLCHITOBIOSE BINDING PROTEIN DASA"/>
    <property type="match status" value="1"/>
</dbReference>
<feature type="chain" id="PRO_5045557222" evidence="1">
    <location>
        <begin position="26"/>
        <end position="457"/>
    </location>
</feature>
<reference evidence="2 3" key="1">
    <citation type="submission" date="2020-10" db="EMBL/GenBank/DDBJ databases">
        <title>Sequencing the genomes of 1000 actinobacteria strains.</title>
        <authorList>
            <person name="Klenk H.-P."/>
        </authorList>
    </citation>
    <scope>NUCLEOTIDE SEQUENCE [LARGE SCALE GENOMIC DNA]</scope>
    <source>
        <strain evidence="2 3">DSM 43173</strain>
    </source>
</reference>
<dbReference type="SUPFAM" id="SSF53850">
    <property type="entry name" value="Periplasmic binding protein-like II"/>
    <property type="match status" value="1"/>
</dbReference>
<keyword evidence="3" id="KW-1185">Reference proteome</keyword>
<dbReference type="PROSITE" id="PS51257">
    <property type="entry name" value="PROKAR_LIPOPROTEIN"/>
    <property type="match status" value="1"/>
</dbReference>
<dbReference type="InterPro" id="IPR050490">
    <property type="entry name" value="Bact_solute-bd_prot1"/>
</dbReference>
<evidence type="ECO:0000313" key="3">
    <source>
        <dbReference type="Proteomes" id="UP000633509"/>
    </source>
</evidence>
<dbReference type="InterPro" id="IPR006059">
    <property type="entry name" value="SBP"/>
</dbReference>
<evidence type="ECO:0000313" key="2">
    <source>
        <dbReference type="EMBL" id="MBE1586587.1"/>
    </source>
</evidence>
<dbReference type="RefSeq" id="WP_192787127.1">
    <property type="nucleotide sequence ID" value="NZ_JADBEK010000001.1"/>
</dbReference>
<keyword evidence="1" id="KW-0732">Signal</keyword>
<comment type="caution">
    <text evidence="2">The sequence shown here is derived from an EMBL/GenBank/DDBJ whole genome shotgun (WGS) entry which is preliminary data.</text>
</comment>
<dbReference type="Pfam" id="PF13416">
    <property type="entry name" value="SBP_bac_8"/>
    <property type="match status" value="1"/>
</dbReference>
<dbReference type="EMBL" id="JADBEK010000001">
    <property type="protein sequence ID" value="MBE1586587.1"/>
    <property type="molecule type" value="Genomic_DNA"/>
</dbReference>
<dbReference type="Proteomes" id="UP000633509">
    <property type="component" value="Unassembled WGS sequence"/>
</dbReference>
<dbReference type="Gene3D" id="3.40.190.10">
    <property type="entry name" value="Periplasmic binding protein-like II"/>
    <property type="match status" value="2"/>
</dbReference>
<sequence length="457" mass="48183">MVTLRRTKRLAAVATSLAAAGLLTACVPGTSGEAPATTSAAGPIATDPAKMGKVQLRLLDYFTGGTDLAWIDGVVSAFQKKYPDITIERTPMPWDDVMKALPLKLRSANPPDIVPANNGWQSLGTLVQGGLVRNLDDYADAYGWRTRFPASILRQHQFSADGKQMGTGSVFGSPVARASAIEVYYNRSLLDRIGAAVPKTFADFETALAKAKSAGITPISIGNLEQVGITGPLFATMDALGQQSRISDFIYSQNAVKVADTGFPQATAALKQWADKGYFTKDFSAVPGQDAAQAFVDGKALFRFDYSGSLPLKKGQSKNFGSFLMPRADGGHPVATASSATNFSISAKSAHPDAAAAFMNFAASPEAAQLAADNTTMPLLAPVKPAGDDPLFADDVAVAAQLSADDASVPYLDWATPTLLTTIQTQMQDMLAGKVQPDAVVQAAQADYDKFQKTLGK</sequence>